<dbReference type="Pfam" id="PF00201">
    <property type="entry name" value="UDPGT"/>
    <property type="match status" value="2"/>
</dbReference>
<reference evidence="11" key="2">
    <citation type="submission" date="2022-06" db="UniProtKB">
        <authorList>
            <consortium name="EnsemblMetazoa"/>
        </authorList>
    </citation>
    <scope>IDENTIFICATION</scope>
    <source>
        <strain evidence="11">PS312</strain>
    </source>
</reference>
<evidence type="ECO:0000256" key="6">
    <source>
        <dbReference type="ARBA" id="ARBA00022692"/>
    </source>
</evidence>
<dbReference type="EC" id="2.4.1.17" evidence="3"/>
<comment type="similarity">
    <text evidence="2">Belongs to the UDP-glycosyltransferase family.</text>
</comment>
<evidence type="ECO:0000256" key="4">
    <source>
        <dbReference type="ARBA" id="ARBA00022676"/>
    </source>
</evidence>
<evidence type="ECO:0000256" key="7">
    <source>
        <dbReference type="ARBA" id="ARBA00022729"/>
    </source>
</evidence>
<dbReference type="Gene3D" id="3.40.50.2000">
    <property type="entry name" value="Glycogen Phosphorylase B"/>
    <property type="match status" value="1"/>
</dbReference>
<comment type="subcellular location">
    <subcellularLocation>
        <location evidence="1">Membrane</location>
        <topology evidence="1">Single-pass membrane protein</topology>
    </subcellularLocation>
</comment>
<dbReference type="GO" id="GO:0016020">
    <property type="term" value="C:membrane"/>
    <property type="evidence" value="ECO:0007669"/>
    <property type="project" value="UniProtKB-SubCell"/>
</dbReference>
<name>A0A2A6CQD9_PRIPA</name>
<accession>A0A8R1UA71</accession>
<dbReference type="AlphaFoldDB" id="A0A2A6CQD9"/>
<gene>
    <name evidence="11" type="primary">WBGene00104238</name>
</gene>
<comment type="catalytic activity">
    <reaction evidence="10">
        <text>glucuronate acceptor + UDP-alpha-D-glucuronate = acceptor beta-D-glucuronoside + UDP + H(+)</text>
        <dbReference type="Rhea" id="RHEA:21032"/>
        <dbReference type="ChEBI" id="CHEBI:15378"/>
        <dbReference type="ChEBI" id="CHEBI:58052"/>
        <dbReference type="ChEBI" id="CHEBI:58223"/>
        <dbReference type="ChEBI" id="CHEBI:132367"/>
        <dbReference type="ChEBI" id="CHEBI:132368"/>
        <dbReference type="EC" id="2.4.1.17"/>
    </reaction>
</comment>
<evidence type="ECO:0000256" key="10">
    <source>
        <dbReference type="ARBA" id="ARBA00047475"/>
    </source>
</evidence>
<reference evidence="12" key="1">
    <citation type="journal article" date="2008" name="Nat. Genet.">
        <title>The Pristionchus pacificus genome provides a unique perspective on nematode lifestyle and parasitism.</title>
        <authorList>
            <person name="Dieterich C."/>
            <person name="Clifton S.W."/>
            <person name="Schuster L.N."/>
            <person name="Chinwalla A."/>
            <person name="Delehaunty K."/>
            <person name="Dinkelacker I."/>
            <person name="Fulton L."/>
            <person name="Fulton R."/>
            <person name="Godfrey J."/>
            <person name="Minx P."/>
            <person name="Mitreva M."/>
            <person name="Roeseler W."/>
            <person name="Tian H."/>
            <person name="Witte H."/>
            <person name="Yang S.P."/>
            <person name="Wilson R.K."/>
            <person name="Sommer R.J."/>
        </authorList>
    </citation>
    <scope>NUCLEOTIDE SEQUENCE [LARGE SCALE GENOMIC DNA]</scope>
    <source>
        <strain evidence="12">PS312</strain>
    </source>
</reference>
<keyword evidence="9" id="KW-0472">Membrane</keyword>
<dbReference type="PANTHER" id="PTHR48043:SF23">
    <property type="entry name" value="UDP-GLUCURONOSYLTRANSFERASE"/>
    <property type="match status" value="1"/>
</dbReference>
<dbReference type="SUPFAM" id="SSF53756">
    <property type="entry name" value="UDP-Glycosyltransferase/glycogen phosphorylase"/>
    <property type="match status" value="1"/>
</dbReference>
<keyword evidence="7" id="KW-0732">Signal</keyword>
<evidence type="ECO:0000256" key="3">
    <source>
        <dbReference type="ARBA" id="ARBA00012544"/>
    </source>
</evidence>
<evidence type="ECO:0000256" key="5">
    <source>
        <dbReference type="ARBA" id="ARBA00022679"/>
    </source>
</evidence>
<keyword evidence="12" id="KW-1185">Reference proteome</keyword>
<dbReference type="CDD" id="cd03784">
    <property type="entry name" value="GT1_Gtf-like"/>
    <property type="match status" value="1"/>
</dbReference>
<dbReference type="PANTHER" id="PTHR48043">
    <property type="entry name" value="EG:EG0003.4 PROTEIN-RELATED"/>
    <property type="match status" value="1"/>
</dbReference>
<dbReference type="Proteomes" id="UP000005239">
    <property type="component" value="Unassembled WGS sequence"/>
</dbReference>
<organism evidence="11 12">
    <name type="scientific">Pristionchus pacificus</name>
    <name type="common">Parasitic nematode worm</name>
    <dbReference type="NCBI Taxonomy" id="54126"/>
    <lineage>
        <taxon>Eukaryota</taxon>
        <taxon>Metazoa</taxon>
        <taxon>Ecdysozoa</taxon>
        <taxon>Nematoda</taxon>
        <taxon>Chromadorea</taxon>
        <taxon>Rhabditida</taxon>
        <taxon>Rhabditina</taxon>
        <taxon>Diplogasteromorpha</taxon>
        <taxon>Diplogasteroidea</taxon>
        <taxon>Neodiplogasteridae</taxon>
        <taxon>Pristionchus</taxon>
    </lineage>
</organism>
<protein>
    <recommendedName>
        <fullName evidence="3">glucuronosyltransferase</fullName>
        <ecNumber evidence="3">2.4.1.17</ecNumber>
    </recommendedName>
</protein>
<dbReference type="OrthoDB" id="5835829at2759"/>
<dbReference type="EnsemblMetazoa" id="PPA14684.1">
    <property type="protein sequence ID" value="PPA14684.1"/>
    <property type="gene ID" value="WBGene00104238"/>
</dbReference>
<evidence type="ECO:0000256" key="9">
    <source>
        <dbReference type="ARBA" id="ARBA00023136"/>
    </source>
</evidence>
<evidence type="ECO:0000256" key="8">
    <source>
        <dbReference type="ARBA" id="ARBA00022989"/>
    </source>
</evidence>
<dbReference type="GO" id="GO:0015020">
    <property type="term" value="F:glucuronosyltransferase activity"/>
    <property type="evidence" value="ECO:0007669"/>
    <property type="project" value="UniProtKB-EC"/>
</dbReference>
<sequence length="481" mass="54188">MRLILHILVVVIVTEVASYKILVYNSKVGYSNVNFYGNIADILVEAGHDVTSLLLQIEPSLFDGTLKSKKIHSAKLLRSGEADLFEKRNLDAIGPFYYGTHFTERFVLQCRGTLEEQGLIDRLRTEQFDVMIAENYDMCGIGLSHIIKPKALINGAASVPIGFMFQEFGLPKSWSSNFSPRNSHIDVHSFFSRLKNLYSEAIVHRIWYSSRTLVEKVFKEKYGSEFPSLTTIINSEPLTDFATPTLSRVVYVGGLGAKEPMRLEKEFDDILSLRSKTVLISFGSIVAAYKLKIELKNSIVKTVKQFPAVTFIWKYETPDDEFSTQGRSVAPNLHLVKWVPQNDLLADRSLTAFITHSGGGSTQETAMRGKPGLFIPCFGDQPRNAAMMERAGLGKVFDKHDVSNSEKFTTAVRDLLENQTSLLNSASAALRPQSHDMNWIEYNNLDILALAFMLIIALVMVFSKILVFVFRRLWKSKTKTE</sequence>
<evidence type="ECO:0000313" key="11">
    <source>
        <dbReference type="EnsemblMetazoa" id="PPA14684.1"/>
    </source>
</evidence>
<proteinExistence type="inferred from homology"/>
<keyword evidence="6" id="KW-0812">Transmembrane</keyword>
<evidence type="ECO:0000256" key="2">
    <source>
        <dbReference type="ARBA" id="ARBA00009995"/>
    </source>
</evidence>
<dbReference type="GO" id="GO:0008194">
    <property type="term" value="F:UDP-glycosyltransferase activity"/>
    <property type="evidence" value="ECO:0000318"/>
    <property type="project" value="GO_Central"/>
</dbReference>
<evidence type="ECO:0000256" key="1">
    <source>
        <dbReference type="ARBA" id="ARBA00004167"/>
    </source>
</evidence>
<keyword evidence="8" id="KW-1133">Transmembrane helix</keyword>
<accession>A0A2A6CQD9</accession>
<dbReference type="InterPro" id="IPR050271">
    <property type="entry name" value="UDP-glycosyltransferase"/>
</dbReference>
<keyword evidence="4" id="KW-0328">Glycosyltransferase</keyword>
<keyword evidence="5" id="KW-0808">Transferase</keyword>
<evidence type="ECO:0000313" key="12">
    <source>
        <dbReference type="Proteomes" id="UP000005239"/>
    </source>
</evidence>
<dbReference type="FunFam" id="3.40.50.2000:FF:000038">
    <property type="entry name" value="UDP-GlucuronosylTransferase"/>
    <property type="match status" value="1"/>
</dbReference>
<dbReference type="InterPro" id="IPR002213">
    <property type="entry name" value="UDP_glucos_trans"/>
</dbReference>